<keyword evidence="1" id="KW-0472">Membrane</keyword>
<comment type="caution">
    <text evidence="2">The sequence shown here is derived from an EMBL/GenBank/DDBJ whole genome shotgun (WGS) entry which is preliminary data.</text>
</comment>
<evidence type="ECO:0000313" key="2">
    <source>
        <dbReference type="EMBL" id="GHA72833.1"/>
    </source>
</evidence>
<protein>
    <submittedName>
        <fullName evidence="2">Uncharacterized protein</fullName>
    </submittedName>
</protein>
<sequence length="227" mass="24725">MTFDAADAALVIGALALYLYDSAMLLYADEIVLTRGRRGWCVSSGSGYTLDRRFPVLGQPWAPWRPQFRERWDRTAVAEAPRDDAAFYSALRPLQWASALQFVWLFAALPAVLFLRAPIETLLVLAIAVYATSGAAVAFAVGQRDRLGLTKRALLTFATDVLACPPFAINAARKACLARGLQTEVQAFLASHLRPEERVQVARVIRTRLHGGGEAAAASQSEPGPQP</sequence>
<feature type="transmembrane region" description="Helical" evidence="1">
    <location>
        <begin position="121"/>
        <end position="142"/>
    </location>
</feature>
<evidence type="ECO:0000256" key="1">
    <source>
        <dbReference type="SAM" id="Phobius"/>
    </source>
</evidence>
<organism evidence="2 3">
    <name type="scientific">Cognatilysobacter bugurensis</name>
    <dbReference type="NCBI Taxonomy" id="543356"/>
    <lineage>
        <taxon>Bacteria</taxon>
        <taxon>Pseudomonadati</taxon>
        <taxon>Pseudomonadota</taxon>
        <taxon>Gammaproteobacteria</taxon>
        <taxon>Lysobacterales</taxon>
        <taxon>Lysobacteraceae</taxon>
        <taxon>Cognatilysobacter</taxon>
    </lineage>
</organism>
<keyword evidence="3" id="KW-1185">Reference proteome</keyword>
<accession>A0A918W665</accession>
<feature type="transmembrane region" description="Helical" evidence="1">
    <location>
        <begin position="96"/>
        <end position="115"/>
    </location>
</feature>
<reference evidence="2" key="1">
    <citation type="journal article" date="2014" name="Int. J. Syst. Evol. Microbiol.">
        <title>Complete genome sequence of Corynebacterium casei LMG S-19264T (=DSM 44701T), isolated from a smear-ripened cheese.</title>
        <authorList>
            <consortium name="US DOE Joint Genome Institute (JGI-PGF)"/>
            <person name="Walter F."/>
            <person name="Albersmeier A."/>
            <person name="Kalinowski J."/>
            <person name="Ruckert C."/>
        </authorList>
    </citation>
    <scope>NUCLEOTIDE SEQUENCE</scope>
    <source>
        <strain evidence="2">KCTC 23077</strain>
    </source>
</reference>
<dbReference type="Proteomes" id="UP000646426">
    <property type="component" value="Unassembled WGS sequence"/>
</dbReference>
<feature type="transmembrane region" description="Helical" evidence="1">
    <location>
        <begin position="6"/>
        <end position="28"/>
    </location>
</feature>
<proteinExistence type="predicted"/>
<dbReference type="EMBL" id="BMYD01000001">
    <property type="protein sequence ID" value="GHA72833.1"/>
    <property type="molecule type" value="Genomic_DNA"/>
</dbReference>
<gene>
    <name evidence="2" type="ORF">GCM10007067_06790</name>
</gene>
<dbReference type="AlphaFoldDB" id="A0A918W665"/>
<reference evidence="2" key="2">
    <citation type="submission" date="2020-09" db="EMBL/GenBank/DDBJ databases">
        <authorList>
            <person name="Sun Q."/>
            <person name="Kim S."/>
        </authorList>
    </citation>
    <scope>NUCLEOTIDE SEQUENCE</scope>
    <source>
        <strain evidence="2">KCTC 23077</strain>
    </source>
</reference>
<name>A0A918W665_9GAMM</name>
<dbReference type="RefSeq" id="WP_189453314.1">
    <property type="nucleotide sequence ID" value="NZ_BMYD01000001.1"/>
</dbReference>
<keyword evidence="1" id="KW-1133">Transmembrane helix</keyword>
<evidence type="ECO:0000313" key="3">
    <source>
        <dbReference type="Proteomes" id="UP000646426"/>
    </source>
</evidence>
<keyword evidence="1" id="KW-0812">Transmembrane</keyword>